<protein>
    <recommendedName>
        <fullName evidence="3">DUF3504 domain-containing protein</fullName>
    </recommendedName>
</protein>
<comment type="caution">
    <text evidence="1">The sequence shown here is derived from an EMBL/GenBank/DDBJ whole genome shotgun (WGS) entry which is preliminary data.</text>
</comment>
<reference evidence="1" key="2">
    <citation type="submission" date="2020-11" db="EMBL/GenBank/DDBJ databases">
        <authorList>
            <person name="McCartney M.A."/>
            <person name="Auch B."/>
            <person name="Kono T."/>
            <person name="Mallez S."/>
            <person name="Becker A."/>
            <person name="Gohl D.M."/>
            <person name="Silverstein K.A.T."/>
            <person name="Koren S."/>
            <person name="Bechman K.B."/>
            <person name="Herman A."/>
            <person name="Abrahante J.E."/>
            <person name="Garbe J."/>
        </authorList>
    </citation>
    <scope>NUCLEOTIDE SEQUENCE</scope>
    <source>
        <strain evidence="1">Duluth1</strain>
        <tissue evidence="1">Whole animal</tissue>
    </source>
</reference>
<evidence type="ECO:0000313" key="1">
    <source>
        <dbReference type="EMBL" id="KAH3852187.1"/>
    </source>
</evidence>
<dbReference type="PANTHER" id="PTHR46963">
    <property type="entry name" value="SIMILAR TO RIKEN CDNA E130308A19"/>
    <property type="match status" value="1"/>
</dbReference>
<dbReference type="EMBL" id="JAIWYP010000003">
    <property type="protein sequence ID" value="KAH3852187.1"/>
    <property type="molecule type" value="Genomic_DNA"/>
</dbReference>
<proteinExistence type="predicted"/>
<accession>A0A9D4L562</accession>
<evidence type="ECO:0008006" key="3">
    <source>
        <dbReference type="Google" id="ProtNLM"/>
    </source>
</evidence>
<organism evidence="1 2">
    <name type="scientific">Dreissena polymorpha</name>
    <name type="common">Zebra mussel</name>
    <name type="synonym">Mytilus polymorpha</name>
    <dbReference type="NCBI Taxonomy" id="45954"/>
    <lineage>
        <taxon>Eukaryota</taxon>
        <taxon>Metazoa</taxon>
        <taxon>Spiralia</taxon>
        <taxon>Lophotrochozoa</taxon>
        <taxon>Mollusca</taxon>
        <taxon>Bivalvia</taxon>
        <taxon>Autobranchia</taxon>
        <taxon>Heteroconchia</taxon>
        <taxon>Euheterodonta</taxon>
        <taxon>Imparidentia</taxon>
        <taxon>Neoheterodontei</taxon>
        <taxon>Myida</taxon>
        <taxon>Dreissenoidea</taxon>
        <taxon>Dreissenidae</taxon>
        <taxon>Dreissena</taxon>
    </lineage>
</organism>
<dbReference type="InterPro" id="IPR042838">
    <property type="entry name" value="KIAA1958"/>
</dbReference>
<dbReference type="AlphaFoldDB" id="A0A9D4L562"/>
<evidence type="ECO:0000313" key="2">
    <source>
        <dbReference type="Proteomes" id="UP000828390"/>
    </source>
</evidence>
<keyword evidence="2" id="KW-1185">Reference proteome</keyword>
<dbReference type="PANTHER" id="PTHR46963:SF2">
    <property type="match status" value="1"/>
</dbReference>
<dbReference type="Proteomes" id="UP000828390">
    <property type="component" value="Unassembled WGS sequence"/>
</dbReference>
<name>A0A9D4L562_DREPO</name>
<gene>
    <name evidence="1" type="ORF">DPMN_094686</name>
</gene>
<sequence>MLSFIVVHIRHKIKIPCGLEWCGVSRVKQAPNENTHSSDIAEIRKVSPKIFGTSGPRNPVLIYKLYSNMRPSDFSSDQHPFYLAIRTIDTASQWFLRQQLGVNKLDQMLKAMAKDAGFPEHKRITNHSVRKFLVQILQNANIPPILNHGHNRAQKCQVHNQLFHHTC</sequence>
<reference evidence="1" key="1">
    <citation type="journal article" date="2019" name="bioRxiv">
        <title>The Genome of the Zebra Mussel, Dreissena polymorpha: A Resource for Invasive Species Research.</title>
        <authorList>
            <person name="McCartney M.A."/>
            <person name="Auch B."/>
            <person name="Kono T."/>
            <person name="Mallez S."/>
            <person name="Zhang Y."/>
            <person name="Obille A."/>
            <person name="Becker A."/>
            <person name="Abrahante J.E."/>
            <person name="Garbe J."/>
            <person name="Badalamenti J.P."/>
            <person name="Herman A."/>
            <person name="Mangelson H."/>
            <person name="Liachko I."/>
            <person name="Sullivan S."/>
            <person name="Sone E.D."/>
            <person name="Koren S."/>
            <person name="Silverstein K.A.T."/>
            <person name="Beckman K.B."/>
            <person name="Gohl D.M."/>
        </authorList>
    </citation>
    <scope>NUCLEOTIDE SEQUENCE</scope>
    <source>
        <strain evidence="1">Duluth1</strain>
        <tissue evidence="1">Whole animal</tissue>
    </source>
</reference>